<protein>
    <recommendedName>
        <fullName evidence="4">DUF2242 domain-containing protein</fullName>
    </recommendedName>
</protein>
<feature type="compositionally biased region" description="Low complexity" evidence="1">
    <location>
        <begin position="275"/>
        <end position="305"/>
    </location>
</feature>
<proteinExistence type="predicted"/>
<feature type="region of interest" description="Disordered" evidence="1">
    <location>
        <begin position="1"/>
        <end position="23"/>
    </location>
</feature>
<evidence type="ECO:0000313" key="3">
    <source>
        <dbReference type="Proteomes" id="UP000194139"/>
    </source>
</evidence>
<gene>
    <name evidence="2" type="ORF">CAL13_00765</name>
</gene>
<keyword evidence="3" id="KW-1185">Reference proteome</keyword>
<feature type="compositionally biased region" description="Gly residues" evidence="1">
    <location>
        <begin position="252"/>
        <end position="274"/>
    </location>
</feature>
<dbReference type="InterPro" id="IPR018718">
    <property type="entry name" value="DUF2242"/>
</dbReference>
<evidence type="ECO:0008006" key="4">
    <source>
        <dbReference type="Google" id="ProtNLM"/>
    </source>
</evidence>
<reference evidence="2 3" key="1">
    <citation type="submission" date="2017-05" db="EMBL/GenBank/DDBJ databases">
        <title>Complete and WGS of Bordetella genogroups.</title>
        <authorList>
            <person name="Spilker T."/>
            <person name="LiPuma J."/>
        </authorList>
    </citation>
    <scope>NUCLEOTIDE SEQUENCE [LARGE SCALE GENOMIC DNA]</scope>
    <source>
        <strain evidence="2 3">AU17164</strain>
    </source>
</reference>
<name>A0A1W6Z500_9BORD</name>
<dbReference type="AlphaFoldDB" id="A0A1W6Z500"/>
<dbReference type="Pfam" id="PF10001">
    <property type="entry name" value="DUF2242"/>
    <property type="match status" value="1"/>
</dbReference>
<evidence type="ECO:0000256" key="1">
    <source>
        <dbReference type="SAM" id="MobiDB-lite"/>
    </source>
</evidence>
<feature type="region of interest" description="Disordered" evidence="1">
    <location>
        <begin position="198"/>
        <end position="316"/>
    </location>
</feature>
<dbReference type="EMBL" id="CP021109">
    <property type="protein sequence ID" value="ARP88442.1"/>
    <property type="molecule type" value="Genomic_DNA"/>
</dbReference>
<evidence type="ECO:0000313" key="2">
    <source>
        <dbReference type="EMBL" id="ARP88442.1"/>
    </source>
</evidence>
<accession>A0A1W6Z500</accession>
<sequence length="316" mass="31509">MPSSQRRRESADGRPERRAGPGRLSEGRWLAAVLAVAVLAGCSGSRKPAYPESFKETDTYSRSFPASDAATCEAARRALLSQGYTIDKARTDSVDGQKNFQDEDDKHQVISFHIVCASDGQEAPTTTVFVNAVQDRYTVKKVSSSAGVGLTVLGSVSMPFGSSDDSLAKISSQTIADSAFYAGFFDLLQRYLPKSAEAAREGKTPAQQAKADGRSPAAGAAPEKPGAGPAQSGAAPAAEAATGASPGSSANAGGGANAGSGANPGSGASRGTGAGAAAPAAESTAPAPNAPAAAAPDGGTNNPPAQDSPGAVPVSQ</sequence>
<dbReference type="Proteomes" id="UP000194139">
    <property type="component" value="Chromosome"/>
</dbReference>
<feature type="compositionally biased region" description="Low complexity" evidence="1">
    <location>
        <begin position="216"/>
        <end position="251"/>
    </location>
</feature>
<organism evidence="2 3">
    <name type="scientific">Bordetella genomosp. 9</name>
    <dbReference type="NCBI Taxonomy" id="1416803"/>
    <lineage>
        <taxon>Bacteria</taxon>
        <taxon>Pseudomonadati</taxon>
        <taxon>Pseudomonadota</taxon>
        <taxon>Betaproteobacteria</taxon>
        <taxon>Burkholderiales</taxon>
        <taxon>Alcaligenaceae</taxon>
        <taxon>Bordetella</taxon>
    </lineage>
</organism>
<feature type="compositionally biased region" description="Basic and acidic residues" evidence="1">
    <location>
        <begin position="1"/>
        <end position="19"/>
    </location>
</feature>